<sequence>MPALAGHQPDALDPEHTVDCLEFRPQCLELDVDQVRAMQVDRIAMLAADFAAGDVDPVLHQQVENVAQDTDAVLAVDFDAHIKVRNFIGRSRTP</sequence>
<accession>A0A5E7FN35</accession>
<reference evidence="1 2" key="1">
    <citation type="submission" date="2019-09" db="EMBL/GenBank/DDBJ databases">
        <authorList>
            <person name="Chandra G."/>
            <person name="Truman W A."/>
        </authorList>
    </citation>
    <scope>NUCLEOTIDE SEQUENCE [LARGE SCALE GENOMIC DNA]</scope>
    <source>
        <strain evidence="1">PS691</strain>
    </source>
</reference>
<dbReference type="EMBL" id="CABVHQ010000120">
    <property type="protein sequence ID" value="VVO40696.1"/>
    <property type="molecule type" value="Genomic_DNA"/>
</dbReference>
<organism evidence="1 2">
    <name type="scientific">Pseudomonas fluorescens</name>
    <dbReference type="NCBI Taxonomy" id="294"/>
    <lineage>
        <taxon>Bacteria</taxon>
        <taxon>Pseudomonadati</taxon>
        <taxon>Pseudomonadota</taxon>
        <taxon>Gammaproteobacteria</taxon>
        <taxon>Pseudomonadales</taxon>
        <taxon>Pseudomonadaceae</taxon>
        <taxon>Pseudomonas</taxon>
    </lineage>
</organism>
<protein>
    <submittedName>
        <fullName evidence="1">Uncharacterized protein</fullName>
    </submittedName>
</protein>
<name>A0A5E7FN35_PSEFL</name>
<gene>
    <name evidence="1" type="ORF">PS691_05713</name>
</gene>
<evidence type="ECO:0000313" key="2">
    <source>
        <dbReference type="Proteomes" id="UP000337909"/>
    </source>
</evidence>
<dbReference type="Proteomes" id="UP000337909">
    <property type="component" value="Unassembled WGS sequence"/>
</dbReference>
<proteinExistence type="predicted"/>
<dbReference type="AlphaFoldDB" id="A0A5E7FN35"/>
<evidence type="ECO:0000313" key="1">
    <source>
        <dbReference type="EMBL" id="VVO40696.1"/>
    </source>
</evidence>